<dbReference type="FunFam" id="1.10.287.180:FF:000001">
    <property type="entry name" value="Transcription elongation factor GreA"/>
    <property type="match status" value="1"/>
</dbReference>
<evidence type="ECO:0000256" key="6">
    <source>
        <dbReference type="ARBA" id="ARBA00024916"/>
    </source>
</evidence>
<name>A6G945_9BACT</name>
<dbReference type="NCBIfam" id="NF001263">
    <property type="entry name" value="PRK00226.1-4"/>
    <property type="match status" value="1"/>
</dbReference>
<dbReference type="InterPro" id="IPR006359">
    <property type="entry name" value="Tscrpt_elong_fac_GreA"/>
</dbReference>
<dbReference type="InterPro" id="IPR028624">
    <property type="entry name" value="Tscrpt_elong_fac_GreA/B"/>
</dbReference>
<dbReference type="eggNOG" id="COG0782">
    <property type="taxonomic scope" value="Bacteria"/>
</dbReference>
<dbReference type="InterPro" id="IPR001437">
    <property type="entry name" value="Tscrpt_elong_fac_GreA/B_C"/>
</dbReference>
<dbReference type="GO" id="GO:0070063">
    <property type="term" value="F:RNA polymerase binding"/>
    <property type="evidence" value="ECO:0007669"/>
    <property type="project" value="InterPro"/>
</dbReference>
<evidence type="ECO:0000256" key="2">
    <source>
        <dbReference type="ARBA" id="ARBA00013729"/>
    </source>
</evidence>
<feature type="domain" description="Transcription elongation factor GreA/GreB N-terminal" evidence="11">
    <location>
        <begin position="1"/>
        <end position="69"/>
    </location>
</feature>
<keyword evidence="3 8" id="KW-0805">Transcription regulation</keyword>
<dbReference type="Gene3D" id="3.10.50.30">
    <property type="entry name" value="Transcription elongation factor, GreA/GreB, C-terminal domain"/>
    <property type="match status" value="1"/>
</dbReference>
<evidence type="ECO:0000256" key="4">
    <source>
        <dbReference type="ARBA" id="ARBA00023125"/>
    </source>
</evidence>
<dbReference type="GO" id="GO:0006354">
    <property type="term" value="P:DNA-templated transcription elongation"/>
    <property type="evidence" value="ECO:0007669"/>
    <property type="project" value="TreeGrafter"/>
</dbReference>
<dbReference type="InterPro" id="IPR022691">
    <property type="entry name" value="Tscrpt_elong_fac_GreA/B_N"/>
</dbReference>
<comment type="caution">
    <text evidence="12">The sequence shown here is derived from an EMBL/GenBank/DDBJ whole genome shotgun (WGS) entry which is preliminary data.</text>
</comment>
<dbReference type="STRING" id="391625.PPSIR1_02873"/>
<dbReference type="PANTHER" id="PTHR30437:SF4">
    <property type="entry name" value="TRANSCRIPTION ELONGATION FACTOR GREA"/>
    <property type="match status" value="1"/>
</dbReference>
<dbReference type="InterPro" id="IPR036805">
    <property type="entry name" value="Tscrpt_elong_fac_GreA/B_N_sf"/>
</dbReference>
<evidence type="ECO:0000313" key="13">
    <source>
        <dbReference type="Proteomes" id="UP000005801"/>
    </source>
</evidence>
<dbReference type="InterPro" id="IPR036953">
    <property type="entry name" value="GreA/GreB_C_sf"/>
</dbReference>
<comment type="function">
    <text evidence="6 8 9">Necessary for efficient RNA polymerase transcription elongation past template-encoded arresting sites. The arresting sites in DNA have the property of trapping a certain fraction of elongating RNA polymerases that pass through, resulting in locked ternary complexes. Cleavage of the nascent transcript by cleavage factors such as GreA or GreB allows the resumption of elongation from the new 3'terminus. GreA releases sequences of 2 to 3 nucleotides.</text>
</comment>
<evidence type="ECO:0000256" key="1">
    <source>
        <dbReference type="ARBA" id="ARBA00008213"/>
    </source>
</evidence>
<evidence type="ECO:0000259" key="11">
    <source>
        <dbReference type="Pfam" id="PF03449"/>
    </source>
</evidence>
<dbReference type="PROSITE" id="PS00829">
    <property type="entry name" value="GREAB_1"/>
    <property type="match status" value="1"/>
</dbReference>
<evidence type="ECO:0000256" key="3">
    <source>
        <dbReference type="ARBA" id="ARBA00023015"/>
    </source>
</evidence>
<evidence type="ECO:0000313" key="12">
    <source>
        <dbReference type="EMBL" id="EDM77593.1"/>
    </source>
</evidence>
<accession>A6G945</accession>
<evidence type="ECO:0000256" key="8">
    <source>
        <dbReference type="HAMAP-Rule" id="MF_00105"/>
    </source>
</evidence>
<evidence type="ECO:0000259" key="10">
    <source>
        <dbReference type="Pfam" id="PF01272"/>
    </source>
</evidence>
<organism evidence="12 13">
    <name type="scientific">Plesiocystis pacifica SIR-1</name>
    <dbReference type="NCBI Taxonomy" id="391625"/>
    <lineage>
        <taxon>Bacteria</taxon>
        <taxon>Pseudomonadati</taxon>
        <taxon>Myxococcota</taxon>
        <taxon>Polyangia</taxon>
        <taxon>Nannocystales</taxon>
        <taxon>Nannocystaceae</taxon>
        <taxon>Plesiocystis</taxon>
    </lineage>
</organism>
<dbReference type="PANTHER" id="PTHR30437">
    <property type="entry name" value="TRANSCRIPTION ELONGATION FACTOR GREA"/>
    <property type="match status" value="1"/>
</dbReference>
<dbReference type="Gene3D" id="1.10.287.180">
    <property type="entry name" value="Transcription elongation factor, GreA/GreB, N-terminal domain"/>
    <property type="match status" value="1"/>
</dbReference>
<keyword evidence="13" id="KW-1185">Reference proteome</keyword>
<dbReference type="Pfam" id="PF03449">
    <property type="entry name" value="GreA_GreB_N"/>
    <property type="match status" value="1"/>
</dbReference>
<evidence type="ECO:0000256" key="5">
    <source>
        <dbReference type="ARBA" id="ARBA00023163"/>
    </source>
</evidence>
<dbReference type="InterPro" id="IPR023459">
    <property type="entry name" value="Tscrpt_elong_fac_GreA/B_fam"/>
</dbReference>
<reference evidence="12 13" key="1">
    <citation type="submission" date="2007-06" db="EMBL/GenBank/DDBJ databases">
        <authorList>
            <person name="Shimkets L."/>
            <person name="Ferriera S."/>
            <person name="Johnson J."/>
            <person name="Kravitz S."/>
            <person name="Beeson K."/>
            <person name="Sutton G."/>
            <person name="Rogers Y.-H."/>
            <person name="Friedman R."/>
            <person name="Frazier M."/>
            <person name="Venter J.C."/>
        </authorList>
    </citation>
    <scope>NUCLEOTIDE SEQUENCE [LARGE SCALE GENOMIC DNA]</scope>
    <source>
        <strain evidence="12 13">SIR-1</strain>
    </source>
</reference>
<dbReference type="GO" id="GO:0003746">
    <property type="term" value="F:translation elongation factor activity"/>
    <property type="evidence" value="ECO:0007669"/>
    <property type="project" value="UniProtKB-KW"/>
</dbReference>
<comment type="similarity">
    <text evidence="1 8 9">Belongs to the GreA/GreB family.</text>
</comment>
<keyword evidence="4 8" id="KW-0238">DNA-binding</keyword>
<dbReference type="EMBL" id="ABCS01000043">
    <property type="protein sequence ID" value="EDM77593.1"/>
    <property type="molecule type" value="Genomic_DNA"/>
</dbReference>
<gene>
    <name evidence="8" type="primary">greA</name>
    <name evidence="12" type="ORF">PPSIR1_02873</name>
</gene>
<dbReference type="Pfam" id="PF01272">
    <property type="entry name" value="GreA_GreB"/>
    <property type="match status" value="1"/>
</dbReference>
<proteinExistence type="inferred from homology"/>
<dbReference type="NCBIfam" id="NF001264">
    <property type="entry name" value="PRK00226.1-5"/>
    <property type="match status" value="1"/>
</dbReference>
<dbReference type="HAMAP" id="MF_00105">
    <property type="entry name" value="GreA_GreB"/>
    <property type="match status" value="1"/>
</dbReference>
<keyword evidence="12" id="KW-0648">Protein biosynthesis</keyword>
<dbReference type="NCBIfam" id="TIGR01462">
    <property type="entry name" value="greA"/>
    <property type="match status" value="1"/>
</dbReference>
<dbReference type="NCBIfam" id="NF001261">
    <property type="entry name" value="PRK00226.1-2"/>
    <property type="match status" value="1"/>
</dbReference>
<dbReference type="GO" id="GO:0032784">
    <property type="term" value="P:regulation of DNA-templated transcription elongation"/>
    <property type="evidence" value="ECO:0007669"/>
    <property type="project" value="UniProtKB-UniRule"/>
</dbReference>
<keyword evidence="12" id="KW-0251">Elongation factor</keyword>
<dbReference type="SUPFAM" id="SSF46557">
    <property type="entry name" value="GreA transcript cleavage protein, N-terminal domain"/>
    <property type="match status" value="1"/>
</dbReference>
<dbReference type="InterPro" id="IPR018151">
    <property type="entry name" value="TF_GreA/GreB_CS"/>
</dbReference>
<evidence type="ECO:0000256" key="7">
    <source>
        <dbReference type="ARBA" id="ARBA00030776"/>
    </source>
</evidence>
<dbReference type="Proteomes" id="UP000005801">
    <property type="component" value="Unassembled WGS sequence"/>
</dbReference>
<dbReference type="AlphaFoldDB" id="A6G945"/>
<dbReference type="GO" id="GO:0003677">
    <property type="term" value="F:DNA binding"/>
    <property type="evidence" value="ECO:0007669"/>
    <property type="project" value="UniProtKB-UniRule"/>
</dbReference>
<dbReference type="SUPFAM" id="SSF54534">
    <property type="entry name" value="FKBP-like"/>
    <property type="match status" value="1"/>
</dbReference>
<sequence length="155" mass="16964">MTPAGLQKLRDELRNIKEVQRPQNVADIETALGHGDLRENAEYHAAKERQAELAARMAYLESHISLAQVIDPAEMNSNKVAFGATVTLMDADTEEEVVYCLVGEDETNVKAGKISITAPIARALLGKEAGDDATVRLPKGTRDFEIINVEYKAVD</sequence>
<dbReference type="FunFam" id="3.10.50.30:FF:000001">
    <property type="entry name" value="Transcription elongation factor GreA"/>
    <property type="match status" value="1"/>
</dbReference>
<evidence type="ECO:0000256" key="9">
    <source>
        <dbReference type="RuleBase" id="RU000556"/>
    </source>
</evidence>
<feature type="domain" description="Transcription elongation factor GreA/GreB C-terminal" evidence="10">
    <location>
        <begin position="77"/>
        <end position="151"/>
    </location>
</feature>
<keyword evidence="5 8" id="KW-0804">Transcription</keyword>
<protein>
    <recommendedName>
        <fullName evidence="2 8">Transcription elongation factor GreA</fullName>
    </recommendedName>
    <alternativeName>
        <fullName evidence="7 8">Transcript cleavage factor GreA</fullName>
    </alternativeName>
</protein>
<dbReference type="PIRSF" id="PIRSF006092">
    <property type="entry name" value="GreA_GreB"/>
    <property type="match status" value="1"/>
</dbReference>